<protein>
    <recommendedName>
        <fullName evidence="2">TniQ family protein</fullName>
    </recommendedName>
</protein>
<evidence type="ECO:0008006" key="2">
    <source>
        <dbReference type="Google" id="ProtNLM"/>
    </source>
</evidence>
<dbReference type="RefSeq" id="WP_368485827.1">
    <property type="nucleotide sequence ID" value="NZ_CP162515.1"/>
</dbReference>
<accession>A0AB39AWG9</accession>
<evidence type="ECO:0000313" key="1">
    <source>
        <dbReference type="EMBL" id="XDH89737.1"/>
    </source>
</evidence>
<dbReference type="EMBL" id="CP162515">
    <property type="protein sequence ID" value="XDH89737.1"/>
    <property type="molecule type" value="Genomic_DNA"/>
</dbReference>
<name>A0AB39AWG9_9GAMM</name>
<gene>
    <name evidence="1" type="ORF">ABZP26_17595</name>
</gene>
<sequence length="443" mass="50372">MQFSITPAHFEYESAIGYLLRLLKENGVQCASRVVNKPMLNDVIKGKPSKNVVLDNLLPEACKLSLLKIKGWTHSRLLTPQVCIECIKQHGYFRAQWQNPFLRHCIIHECALASECSHCNEPLKFSIDLLNGYCTSPRCAKSLTSQPCNEMLKVPERVHDAYLVAKMIFDDISARTSYPPKEITSTLLEKAVDILNNPDCAKKFLHERARNIPISLPLNIEFKQVEIVTQNLLCDWASLPTLSDMYSDDYIRANEPVSQLWYTAQIAAEIIEIPFKQITILHELGLVRMLSTKTILPKNRIEISNIYSMLSQFSHKEGYVPLAEQQSLMAYHNVCLVDVLTAIQNNQLSIAYKPMRNLMYSIGVLPEEFITFCKLQVQLMRDKTMSLDNVAEVSNVPKVELMRLINIGKLTPVFISGSNSKRIYNKDVLKLAKANNIQLSLDI</sequence>
<reference evidence="1" key="1">
    <citation type="submission" date="2024-07" db="EMBL/GenBank/DDBJ databases">
        <authorList>
            <person name="Jiang Y."/>
            <person name="Qin Q."/>
        </authorList>
    </citation>
    <scope>NUCLEOTIDE SEQUENCE</scope>
    <source>
        <strain evidence="1">SD03</strain>
    </source>
</reference>
<dbReference type="AlphaFoldDB" id="A0AB39AWG9"/>
<proteinExistence type="predicted"/>
<organism evidence="1">
    <name type="scientific">Pseudoalteromonas sp. SD03</name>
    <dbReference type="NCBI Taxonomy" id="3231719"/>
    <lineage>
        <taxon>Bacteria</taxon>
        <taxon>Pseudomonadati</taxon>
        <taxon>Pseudomonadota</taxon>
        <taxon>Gammaproteobacteria</taxon>
        <taxon>Alteromonadales</taxon>
        <taxon>Pseudoalteromonadaceae</taxon>
        <taxon>Pseudoalteromonas</taxon>
    </lineage>
</organism>